<keyword evidence="1" id="KW-0732">Signal</keyword>
<dbReference type="Proteomes" id="UP000694846">
    <property type="component" value="Unplaced"/>
</dbReference>
<feature type="chain" id="PRO_5044579075" evidence="1">
    <location>
        <begin position="25"/>
        <end position="292"/>
    </location>
</feature>
<dbReference type="AlphaFoldDB" id="A0A2S2Q9Q3"/>
<keyword evidence="4" id="KW-1185">Reference proteome</keyword>
<sequence length="292" mass="31625">MASLLTRWFFVLCLALFAVTISDCKDLFELSAIVPRYAKLGETVVLRCNHTVADNQLYKVQWTKSNDKLFQYIRGRVPPFINHTIPGAKIDWGQTSSSNLALMDVQHDASGLYGCTVTTESPIYSKTSEFHELTVIKIQNVDPTIDISKEVFNVGDILDATCTSGPSKPVPEITWLVNGRKPPDTYMKPILKAASDSATAMRLTLPVSDRLGAEVHLTCLSTIPGFLNEKSDYHDYADYRSSSIIVSVAVKSEPVTAGCGKEFISTVAVVAVAAVVVAATANAAAATTAFPT</sequence>
<organism evidence="3">
    <name type="scientific">Sipha flava</name>
    <name type="common">yellow sugarcane aphid</name>
    <dbReference type="NCBI Taxonomy" id="143950"/>
    <lineage>
        <taxon>Eukaryota</taxon>
        <taxon>Metazoa</taxon>
        <taxon>Ecdysozoa</taxon>
        <taxon>Arthropoda</taxon>
        <taxon>Hexapoda</taxon>
        <taxon>Insecta</taxon>
        <taxon>Pterygota</taxon>
        <taxon>Neoptera</taxon>
        <taxon>Paraneoptera</taxon>
        <taxon>Hemiptera</taxon>
        <taxon>Sternorrhyncha</taxon>
        <taxon>Aphidomorpha</taxon>
        <taxon>Aphidoidea</taxon>
        <taxon>Aphididae</taxon>
        <taxon>Sipha</taxon>
    </lineage>
</organism>
<protein>
    <submittedName>
        <fullName evidence="5">Uncharacterized protein LOC112684833 isoform X1</fullName>
    </submittedName>
</protein>
<evidence type="ECO:0000313" key="4">
    <source>
        <dbReference type="Proteomes" id="UP000694846"/>
    </source>
</evidence>
<accession>A0A2S2Q9Q3</accession>
<feature type="domain" description="Ig-like" evidence="2">
    <location>
        <begin position="41"/>
        <end position="131"/>
    </location>
</feature>
<dbReference type="Pfam" id="PF07686">
    <property type="entry name" value="V-set"/>
    <property type="match status" value="1"/>
</dbReference>
<dbReference type="PANTHER" id="PTHR21261">
    <property type="entry name" value="BEAT PROTEIN"/>
    <property type="match status" value="1"/>
</dbReference>
<dbReference type="Gene3D" id="2.60.40.10">
    <property type="entry name" value="Immunoglobulins"/>
    <property type="match status" value="1"/>
</dbReference>
<dbReference type="RefSeq" id="XP_025412318.1">
    <property type="nucleotide sequence ID" value="XM_025556533.1"/>
</dbReference>
<dbReference type="InterPro" id="IPR007110">
    <property type="entry name" value="Ig-like_dom"/>
</dbReference>
<dbReference type="GeneID" id="112684833"/>
<evidence type="ECO:0000259" key="2">
    <source>
        <dbReference type="PROSITE" id="PS50835"/>
    </source>
</evidence>
<reference evidence="3" key="1">
    <citation type="submission" date="2018-04" db="EMBL/GenBank/DDBJ databases">
        <title>Transcriptome assembly of Sipha flava.</title>
        <authorList>
            <person name="Scully E.D."/>
            <person name="Geib S.M."/>
            <person name="Palmer N.A."/>
            <person name="Koch K."/>
            <person name="Bradshaw J."/>
            <person name="Heng-Moss T."/>
            <person name="Sarath G."/>
        </authorList>
    </citation>
    <scope>NUCLEOTIDE SEQUENCE</scope>
</reference>
<reference evidence="5" key="2">
    <citation type="submission" date="2025-04" db="UniProtKB">
        <authorList>
            <consortium name="RefSeq"/>
        </authorList>
    </citation>
    <scope>IDENTIFICATION</scope>
    <source>
        <tissue evidence="5">Whole body</tissue>
    </source>
</reference>
<proteinExistence type="predicted"/>
<dbReference type="InterPro" id="IPR013106">
    <property type="entry name" value="Ig_V-set"/>
</dbReference>
<dbReference type="InterPro" id="IPR003599">
    <property type="entry name" value="Ig_sub"/>
</dbReference>
<dbReference type="InterPro" id="IPR013783">
    <property type="entry name" value="Ig-like_fold"/>
</dbReference>
<dbReference type="OrthoDB" id="8915289at2759"/>
<feature type="signal peptide" evidence="1">
    <location>
        <begin position="1"/>
        <end position="24"/>
    </location>
</feature>
<dbReference type="SUPFAM" id="SSF48726">
    <property type="entry name" value="Immunoglobulin"/>
    <property type="match status" value="1"/>
</dbReference>
<evidence type="ECO:0000256" key="1">
    <source>
        <dbReference type="SAM" id="SignalP"/>
    </source>
</evidence>
<dbReference type="EMBL" id="GGMS01005276">
    <property type="protein sequence ID" value="MBY74479.1"/>
    <property type="molecule type" value="Transcribed_RNA"/>
</dbReference>
<evidence type="ECO:0000313" key="3">
    <source>
        <dbReference type="EMBL" id="MBY74479.1"/>
    </source>
</evidence>
<dbReference type="SMART" id="SM00409">
    <property type="entry name" value="IG"/>
    <property type="match status" value="1"/>
</dbReference>
<name>A0A2S2Q9Q3_9HEMI</name>
<feature type="domain" description="Ig-like" evidence="2">
    <location>
        <begin position="143"/>
        <end position="219"/>
    </location>
</feature>
<gene>
    <name evidence="5" type="primary">LOC112684833</name>
    <name evidence="3" type="ORF">g.102485</name>
</gene>
<dbReference type="PANTHER" id="PTHR21261:SF3">
    <property type="entry name" value="BEATEN PATH VII"/>
    <property type="match status" value="1"/>
</dbReference>
<evidence type="ECO:0000313" key="5">
    <source>
        <dbReference type="RefSeq" id="XP_025412318.1"/>
    </source>
</evidence>
<dbReference type="PROSITE" id="PS50835">
    <property type="entry name" value="IG_LIKE"/>
    <property type="match status" value="2"/>
</dbReference>
<dbReference type="InterPro" id="IPR036179">
    <property type="entry name" value="Ig-like_dom_sf"/>
</dbReference>